<dbReference type="Proteomes" id="UP000199202">
    <property type="component" value="Unassembled WGS sequence"/>
</dbReference>
<dbReference type="AlphaFoldDB" id="A0A1G9QW17"/>
<feature type="transmembrane region" description="Helical" evidence="1">
    <location>
        <begin position="465"/>
        <end position="483"/>
    </location>
</feature>
<proteinExistence type="predicted"/>
<dbReference type="PROSITE" id="PS50837">
    <property type="entry name" value="NACHT"/>
    <property type="match status" value="1"/>
</dbReference>
<dbReference type="EMBL" id="FNDJ01000037">
    <property type="protein sequence ID" value="SDM15071.1"/>
    <property type="molecule type" value="Genomic_DNA"/>
</dbReference>
<dbReference type="STRING" id="633440.SAMN05421869_13728"/>
<feature type="transmembrane region" description="Helical" evidence="1">
    <location>
        <begin position="489"/>
        <end position="510"/>
    </location>
</feature>
<feature type="transmembrane region" description="Helical" evidence="1">
    <location>
        <begin position="375"/>
        <end position="394"/>
    </location>
</feature>
<keyword evidence="1" id="KW-0812">Transmembrane</keyword>
<feature type="transmembrane region" description="Helical" evidence="1">
    <location>
        <begin position="414"/>
        <end position="437"/>
    </location>
</feature>
<keyword evidence="1" id="KW-1133">Transmembrane helix</keyword>
<feature type="transmembrane region" description="Helical" evidence="1">
    <location>
        <begin position="285"/>
        <end position="302"/>
    </location>
</feature>
<dbReference type="SUPFAM" id="SSF52540">
    <property type="entry name" value="P-loop containing nucleoside triphosphate hydrolases"/>
    <property type="match status" value="1"/>
</dbReference>
<feature type="transmembrane region" description="Helical" evidence="1">
    <location>
        <begin position="531"/>
        <end position="551"/>
    </location>
</feature>
<accession>A0A1G9QW17</accession>
<dbReference type="Pfam" id="PF05729">
    <property type="entry name" value="NACHT"/>
    <property type="match status" value="1"/>
</dbReference>
<protein>
    <submittedName>
        <fullName evidence="3">NACHT domain-containing protein</fullName>
    </submittedName>
</protein>
<gene>
    <name evidence="3" type="ORF">SAMN05421869_13728</name>
</gene>
<name>A0A1G9QW17_9ACTN</name>
<dbReference type="Gene3D" id="3.40.50.300">
    <property type="entry name" value="P-loop containing nucleotide triphosphate hydrolases"/>
    <property type="match status" value="1"/>
</dbReference>
<dbReference type="InterPro" id="IPR027417">
    <property type="entry name" value="P-loop_NTPase"/>
</dbReference>
<keyword evidence="1" id="KW-0472">Membrane</keyword>
<evidence type="ECO:0000313" key="4">
    <source>
        <dbReference type="Proteomes" id="UP000199202"/>
    </source>
</evidence>
<keyword evidence="4" id="KW-1185">Reference proteome</keyword>
<feature type="transmembrane region" description="Helical" evidence="1">
    <location>
        <begin position="563"/>
        <end position="584"/>
    </location>
</feature>
<sequence length="660" mass="72923">MLFAAAATACLGIAIWQFGAPLDDGPTGYKASARRIHRQLMIQRQRIIWIDGALAHSLETISKIELGIENKPDAVQRPWTFVLREGGSFPQKIDVQKSISEIFDQTGGSLLILGHPGSGKTTLLLELTKELLDRAESDSELPIPVVFNLSTWGRSQKAFEQWLEDELLRRYTVPRKVAREWLSNDLILPLLDGLDEVRIDRRAQCVSVINRFTDSRGLSQIAVCSRLVDYDEIGSRLKLNSAVAILPIPPDRIGAYLESAGDQLEALRGAVEEDHQLRELLTTPLMLVVATLAYQHGSTAALRTRMAGGDRRTHLIESYIQRALDRPSSYGEYASKDVLRWLGVLAHQMLKHDQTVYHVEWMQPTWLTGKPLRALANWTFPVLLASAVFLITGYTIDYVNELGAQLFKKSNEVAIGGISSGWLTGLAIGLLVLIFGLDHQIRPAETIAWSTQALRANARRQLRSGLITGTIIASAVGAIMQVWGLPTLIFFFVMFELICVTFYLFVGGVSPALRDLHTIPNEGIRRSLRNALLVGLPGGVLVGIVTGYAFGSVMTLQFGLIDGAVAGGSVFLLTALHAGGRAWFHHMALRLALRLSDQIPLRWVRFLQYATGNYLLQRIGGGYIFVHRVFLEYFAQMHSSADTGTPAPEGREKAIDGSGQ</sequence>
<evidence type="ECO:0000259" key="2">
    <source>
        <dbReference type="PROSITE" id="PS50837"/>
    </source>
</evidence>
<evidence type="ECO:0000313" key="3">
    <source>
        <dbReference type="EMBL" id="SDM15071.1"/>
    </source>
</evidence>
<feature type="domain" description="NACHT" evidence="2">
    <location>
        <begin position="108"/>
        <end position="197"/>
    </location>
</feature>
<reference evidence="3 4" key="1">
    <citation type="submission" date="2016-10" db="EMBL/GenBank/DDBJ databases">
        <authorList>
            <person name="de Groot N.N."/>
        </authorList>
    </citation>
    <scope>NUCLEOTIDE SEQUENCE [LARGE SCALE GENOMIC DNA]</scope>
    <source>
        <strain evidence="3 4">CGMCC 4.6533</strain>
    </source>
</reference>
<evidence type="ECO:0000256" key="1">
    <source>
        <dbReference type="SAM" id="Phobius"/>
    </source>
</evidence>
<organism evidence="3 4">
    <name type="scientific">Nonomuraea jiangxiensis</name>
    <dbReference type="NCBI Taxonomy" id="633440"/>
    <lineage>
        <taxon>Bacteria</taxon>
        <taxon>Bacillati</taxon>
        <taxon>Actinomycetota</taxon>
        <taxon>Actinomycetes</taxon>
        <taxon>Streptosporangiales</taxon>
        <taxon>Streptosporangiaceae</taxon>
        <taxon>Nonomuraea</taxon>
    </lineage>
</organism>
<dbReference type="InterPro" id="IPR007111">
    <property type="entry name" value="NACHT_NTPase"/>
</dbReference>